<name>A0A4Z1R772_9GAMM</name>
<keyword evidence="4" id="KW-1185">Reference proteome</keyword>
<gene>
    <name evidence="3" type="ORF">E4582_05505</name>
</gene>
<dbReference type="GO" id="GO:0008476">
    <property type="term" value="F:protein-tyrosine sulfotransferase activity"/>
    <property type="evidence" value="ECO:0007669"/>
    <property type="project" value="InterPro"/>
</dbReference>
<dbReference type="SMART" id="SM00028">
    <property type="entry name" value="TPR"/>
    <property type="match status" value="4"/>
</dbReference>
<dbReference type="PANTHER" id="PTHR12788">
    <property type="entry name" value="PROTEIN-TYROSINE SULFOTRANSFERASE 2"/>
    <property type="match status" value="1"/>
</dbReference>
<dbReference type="PANTHER" id="PTHR12788:SF10">
    <property type="entry name" value="PROTEIN-TYROSINE SULFOTRANSFERASE"/>
    <property type="match status" value="1"/>
</dbReference>
<organism evidence="3 4">
    <name type="scientific">Luteimonas yindakuii</name>
    <dbReference type="NCBI Taxonomy" id="2565782"/>
    <lineage>
        <taxon>Bacteria</taxon>
        <taxon>Pseudomonadati</taxon>
        <taxon>Pseudomonadota</taxon>
        <taxon>Gammaproteobacteria</taxon>
        <taxon>Lysobacterales</taxon>
        <taxon>Lysobacteraceae</taxon>
        <taxon>Luteimonas</taxon>
    </lineage>
</organism>
<feature type="repeat" description="TPR" evidence="2">
    <location>
        <begin position="140"/>
        <end position="173"/>
    </location>
</feature>
<dbReference type="Gene3D" id="3.40.50.300">
    <property type="entry name" value="P-loop containing nucleotide triphosphate hydrolases"/>
    <property type="match status" value="1"/>
</dbReference>
<evidence type="ECO:0000256" key="2">
    <source>
        <dbReference type="PROSITE-ProRule" id="PRU00339"/>
    </source>
</evidence>
<evidence type="ECO:0000313" key="4">
    <source>
        <dbReference type="Proteomes" id="UP000298681"/>
    </source>
</evidence>
<dbReference type="AlphaFoldDB" id="A0A4Z1R772"/>
<proteinExistence type="predicted"/>
<protein>
    <submittedName>
        <fullName evidence="3">Sulfotransferase</fullName>
    </submittedName>
</protein>
<evidence type="ECO:0000313" key="3">
    <source>
        <dbReference type="EMBL" id="TKS55310.1"/>
    </source>
</evidence>
<dbReference type="Gene3D" id="1.25.40.10">
    <property type="entry name" value="Tetratricopeptide repeat domain"/>
    <property type="match status" value="2"/>
</dbReference>
<dbReference type="SUPFAM" id="SSF52540">
    <property type="entry name" value="P-loop containing nucleoside triphosphate hydrolases"/>
    <property type="match status" value="1"/>
</dbReference>
<feature type="repeat" description="TPR" evidence="2">
    <location>
        <begin position="106"/>
        <end position="139"/>
    </location>
</feature>
<dbReference type="EMBL" id="SPUH01000001">
    <property type="protein sequence ID" value="TKS55310.1"/>
    <property type="molecule type" value="Genomic_DNA"/>
</dbReference>
<keyword evidence="2" id="KW-0802">TPR repeat</keyword>
<dbReference type="InterPro" id="IPR011990">
    <property type="entry name" value="TPR-like_helical_dom_sf"/>
</dbReference>
<comment type="caution">
    <text evidence="3">The sequence shown here is derived from an EMBL/GenBank/DDBJ whole genome shotgun (WGS) entry which is preliminary data.</text>
</comment>
<evidence type="ECO:0000256" key="1">
    <source>
        <dbReference type="ARBA" id="ARBA00022679"/>
    </source>
</evidence>
<dbReference type="InterPro" id="IPR019734">
    <property type="entry name" value="TPR_rpt"/>
</dbReference>
<dbReference type="InterPro" id="IPR026634">
    <property type="entry name" value="TPST-like"/>
</dbReference>
<dbReference type="Pfam" id="PF13181">
    <property type="entry name" value="TPR_8"/>
    <property type="match status" value="1"/>
</dbReference>
<sequence>MPDPAALYRQAVDALNRSDWTRAYWLASSLLPQCDDHGGVHFVAGVAALHLADNRRAHAHLQRAVRLSPTRPDYLAQLARVLATARATREGLEAAERAVALGPSDPVTLDTLGVVFSQCNAYARAASMFMRAVQLQPRAANMRFNLATALMFVGDLDAAEREYEACLALDPRYWKAHLALSQLRRQRPDSNHVERLQSLLATVEEPAGRLYVNLALEKELSDLGEHARSLQHLRAGKAAWRQTLDYDIRRDERIFDAVRRGFDAAPERPGHASREPFFILGMPRSGTTLVERILSSHSEVASAGELQNFGVMLKRLSASTTSRMLDEDTLARAAAVDPAELGRHYIESTRPLTGSTAHFIDKLPHNFLYAGFIARALPDAPLICLRRDPMDTTLGNFRQLFALSSPYYDYSFDLVDTARYYVLFDRLMAFWHERLPGRILEVRYEDVVRDQEAQTRRLLDHCGLAWDDACLAFEKNAAPVATASLVQVRSPIYATSIGRWKRYGNGLDDALAVLRDAGLVDASA</sequence>
<dbReference type="InterPro" id="IPR027417">
    <property type="entry name" value="P-loop_NTPase"/>
</dbReference>
<reference evidence="3 4" key="1">
    <citation type="submission" date="2019-01" db="EMBL/GenBank/DDBJ databases">
        <authorList>
            <person name="Zhang S."/>
        </authorList>
    </citation>
    <scope>NUCLEOTIDE SEQUENCE [LARGE SCALE GENOMIC DNA]</scope>
    <source>
        <strain evidence="3 4">1626</strain>
    </source>
</reference>
<dbReference type="PROSITE" id="PS50005">
    <property type="entry name" value="TPR"/>
    <property type="match status" value="2"/>
</dbReference>
<dbReference type="Proteomes" id="UP000298681">
    <property type="component" value="Unassembled WGS sequence"/>
</dbReference>
<dbReference type="SUPFAM" id="SSF48452">
    <property type="entry name" value="TPR-like"/>
    <property type="match status" value="1"/>
</dbReference>
<keyword evidence="1 3" id="KW-0808">Transferase</keyword>
<accession>A0A4Z1R772</accession>
<dbReference type="Pfam" id="PF13469">
    <property type="entry name" value="Sulfotransfer_3"/>
    <property type="match status" value="1"/>
</dbReference>